<dbReference type="InterPro" id="IPR036938">
    <property type="entry name" value="PAP2/HPO_sf"/>
</dbReference>
<keyword evidence="1" id="KW-0812">Transmembrane</keyword>
<dbReference type="AlphaFoldDB" id="V2XZ17"/>
<proteinExistence type="predicted"/>
<sequence>MKEKATEILFIPKIMIVPLIISTTWNSVTYFGSRLLTTNWHHTNAEIMLDSKIPFVPWTVFIYLGCYIFWIVNYILGSRQEKEEAFRLISADFIAKTICLLCFLLIPTTNVRPEVGAEGIWNRVMIHLYNTDAADNLFPSIHCLTSWFCYIAVRKNKNIPKPYVWFSLLFAISVCISTLTTKQHVIVDVIGGVGLAEGSYFVVKYGFTGFYENLITKINRKLNLD</sequence>
<feature type="transmembrane region" description="Helical" evidence="1">
    <location>
        <begin position="55"/>
        <end position="76"/>
    </location>
</feature>
<feature type="domain" description="Inositolphosphotransferase Aur1/Ipt1" evidence="2">
    <location>
        <begin position="37"/>
        <end position="200"/>
    </location>
</feature>
<dbReference type="Pfam" id="PF14378">
    <property type="entry name" value="PAP2_3"/>
    <property type="match status" value="1"/>
</dbReference>
<keyword evidence="1" id="KW-0472">Membrane</keyword>
<dbReference type="InterPro" id="IPR026841">
    <property type="entry name" value="Aur1/Ipt1"/>
</dbReference>
<dbReference type="STRING" id="592026.GCWU0000282_002801"/>
<organism evidence="3 4">
    <name type="scientific">Catonella morbi ATCC 51271</name>
    <dbReference type="NCBI Taxonomy" id="592026"/>
    <lineage>
        <taxon>Bacteria</taxon>
        <taxon>Bacillati</taxon>
        <taxon>Bacillota</taxon>
        <taxon>Clostridia</taxon>
        <taxon>Lachnospirales</taxon>
        <taxon>Lachnospiraceae</taxon>
        <taxon>Catonella</taxon>
    </lineage>
</organism>
<comment type="caution">
    <text evidence="3">The sequence shown here is derived from an EMBL/GenBank/DDBJ whole genome shotgun (WGS) entry which is preliminary data.</text>
</comment>
<protein>
    <submittedName>
        <fullName evidence="3">PAP2 family protein</fullName>
    </submittedName>
</protein>
<keyword evidence="4" id="KW-1185">Reference proteome</keyword>
<keyword evidence="1" id="KW-1133">Transmembrane helix</keyword>
<gene>
    <name evidence="3" type="ORF">GCWU0000282_002801</name>
</gene>
<evidence type="ECO:0000313" key="4">
    <source>
        <dbReference type="Proteomes" id="UP000018227"/>
    </source>
</evidence>
<evidence type="ECO:0000256" key="1">
    <source>
        <dbReference type="SAM" id="Phobius"/>
    </source>
</evidence>
<evidence type="ECO:0000313" key="3">
    <source>
        <dbReference type="EMBL" id="ESL01983.1"/>
    </source>
</evidence>
<feature type="transmembrane region" description="Helical" evidence="1">
    <location>
        <begin position="163"/>
        <end position="181"/>
    </location>
</feature>
<dbReference type="eggNOG" id="COG0671">
    <property type="taxonomic scope" value="Bacteria"/>
</dbReference>
<accession>V2XZ17</accession>
<name>V2XZ17_9FIRM</name>
<dbReference type="GO" id="GO:0016020">
    <property type="term" value="C:membrane"/>
    <property type="evidence" value="ECO:0007669"/>
    <property type="project" value="UniProtKB-SubCell"/>
</dbReference>
<feature type="transmembrane region" description="Helical" evidence="1">
    <location>
        <begin position="7"/>
        <end position="25"/>
    </location>
</feature>
<dbReference type="Gene3D" id="1.20.144.10">
    <property type="entry name" value="Phosphatidic acid phosphatase type 2/haloperoxidase"/>
    <property type="match status" value="1"/>
</dbReference>
<dbReference type="HOGENOM" id="CLU_102949_0_0_9"/>
<dbReference type="Proteomes" id="UP000018227">
    <property type="component" value="Unassembled WGS sequence"/>
</dbReference>
<dbReference type="SUPFAM" id="SSF48317">
    <property type="entry name" value="Acid phosphatase/Vanadium-dependent haloperoxidase"/>
    <property type="match status" value="1"/>
</dbReference>
<dbReference type="EMBL" id="ACIL03000017">
    <property type="protein sequence ID" value="ESL01983.1"/>
    <property type="molecule type" value="Genomic_DNA"/>
</dbReference>
<evidence type="ECO:0000259" key="2">
    <source>
        <dbReference type="Pfam" id="PF14378"/>
    </source>
</evidence>
<reference evidence="3 4" key="1">
    <citation type="submission" date="2013-06" db="EMBL/GenBank/DDBJ databases">
        <authorList>
            <person name="Weinstock G."/>
            <person name="Sodergren E."/>
            <person name="Clifton S."/>
            <person name="Fulton L."/>
            <person name="Fulton B."/>
            <person name="Courtney L."/>
            <person name="Fronick C."/>
            <person name="Harrison M."/>
            <person name="Strong C."/>
            <person name="Farmer C."/>
            <person name="Delahaunty K."/>
            <person name="Markovic C."/>
            <person name="Hall O."/>
            <person name="Minx P."/>
            <person name="Tomlinson C."/>
            <person name="Mitreva M."/>
            <person name="Nelson J."/>
            <person name="Hou S."/>
            <person name="Wollam A."/>
            <person name="Pepin K.H."/>
            <person name="Johnson M."/>
            <person name="Bhonagiri V."/>
            <person name="Nash W.E."/>
            <person name="Warren W."/>
            <person name="Chinwalla A."/>
            <person name="Mardis E.R."/>
            <person name="Wilson R.K."/>
        </authorList>
    </citation>
    <scope>NUCLEOTIDE SEQUENCE [LARGE SCALE GENOMIC DNA]</scope>
    <source>
        <strain evidence="3 4">ATCC 51271</strain>
    </source>
</reference>
<dbReference type="RefSeq" id="WP_023355645.1">
    <property type="nucleotide sequence ID" value="NZ_KI535370.1"/>
</dbReference>
<dbReference type="OrthoDB" id="9790723at2"/>